<dbReference type="RefSeq" id="WP_177136979.1">
    <property type="nucleotide sequence ID" value="NZ_VYGV01000016.1"/>
</dbReference>
<reference evidence="1 2" key="1">
    <citation type="submission" date="2019-09" db="EMBL/GenBank/DDBJ databases">
        <title>Hydrogenophaga aromatica sp. nov., isolated from a para-xylene-degrading enrichment culture.</title>
        <authorList>
            <person name="Tancsics A."/>
            <person name="Banerjee S."/>
        </authorList>
    </citation>
    <scope>NUCLEOTIDE SEQUENCE [LARGE SCALE GENOMIC DNA]</scope>
    <source>
        <strain evidence="1 2">D2P1</strain>
    </source>
</reference>
<dbReference type="AlphaFoldDB" id="A0A7Y8GYA2"/>
<keyword evidence="2" id="KW-1185">Reference proteome</keyword>
<comment type="caution">
    <text evidence="1">The sequence shown here is derived from an EMBL/GenBank/DDBJ whole genome shotgun (WGS) entry which is preliminary data.</text>
</comment>
<dbReference type="EMBL" id="VYGV01000016">
    <property type="protein sequence ID" value="NWF47077.1"/>
    <property type="molecule type" value="Genomic_DNA"/>
</dbReference>
<protein>
    <submittedName>
        <fullName evidence="1">TAXI family TRAP transporter solute-binding subunit</fullName>
    </submittedName>
</protein>
<dbReference type="SUPFAM" id="SSF53850">
    <property type="entry name" value="Periplasmic binding protein-like II"/>
    <property type="match status" value="1"/>
</dbReference>
<organism evidence="1 2">
    <name type="scientific">Hydrogenophaga aromaticivorans</name>
    <dbReference type="NCBI Taxonomy" id="2610898"/>
    <lineage>
        <taxon>Bacteria</taxon>
        <taxon>Pseudomonadati</taxon>
        <taxon>Pseudomonadota</taxon>
        <taxon>Betaproteobacteria</taxon>
        <taxon>Burkholderiales</taxon>
        <taxon>Comamonadaceae</taxon>
        <taxon>Hydrogenophaga</taxon>
    </lineage>
</organism>
<gene>
    <name evidence="1" type="ORF">F3K02_17730</name>
</gene>
<proteinExistence type="predicted"/>
<dbReference type="Gene3D" id="3.40.190.10">
    <property type="entry name" value="Periplasmic binding protein-like II"/>
    <property type="match status" value="2"/>
</dbReference>
<dbReference type="InterPro" id="IPR011852">
    <property type="entry name" value="TRAP_TAXI"/>
</dbReference>
<dbReference type="Proteomes" id="UP000545507">
    <property type="component" value="Unassembled WGS sequence"/>
</dbReference>
<dbReference type="PANTHER" id="PTHR42941">
    <property type="entry name" value="SLL1037 PROTEIN"/>
    <property type="match status" value="1"/>
</dbReference>
<evidence type="ECO:0000313" key="2">
    <source>
        <dbReference type="Proteomes" id="UP000545507"/>
    </source>
</evidence>
<accession>A0A7Y8GYA2</accession>
<name>A0A7Y8GYA2_9BURK</name>
<dbReference type="NCBIfam" id="TIGR02122">
    <property type="entry name" value="TRAP_TAXI"/>
    <property type="match status" value="1"/>
</dbReference>
<dbReference type="PANTHER" id="PTHR42941:SF1">
    <property type="entry name" value="SLL1037 PROTEIN"/>
    <property type="match status" value="1"/>
</dbReference>
<dbReference type="Pfam" id="PF16868">
    <property type="entry name" value="NMT1_3"/>
    <property type="match status" value="1"/>
</dbReference>
<evidence type="ECO:0000313" key="1">
    <source>
        <dbReference type="EMBL" id="NWF47077.1"/>
    </source>
</evidence>
<sequence length="361" mass="39693">MYTKTSKRSRADFISIAFRRRNSALGLLAISFAMWGTSATAQTVVRLYTYPQGAYGQVAGVTLQKLIAKNSKTLRIESLPAAGREQYVDYANASKEKRQYMMLTMSHIEPVLGDKGQVPWDKPVPRMKAIMTFAPNSAVAMFTNNPAIRTIHDLAGKKVDIGLPGSYVYNSQTPLLIAAGVMPKIDPLPSVSINQGWQRLGDKVIDASGAGIINMRLLPPGPSDVARKSKIYQVHVPQELFKKAQEMTGFPLLPLPVKKGAFKESYGLDYEVAREESGTLASAFTPGFWVSADMPENVAYEITKTALQHIDQFGQDHALGKLLKEKIGHMTVPQADFHPGARRAYQELGFTYGLEGISGKR</sequence>